<evidence type="ECO:0000256" key="7">
    <source>
        <dbReference type="SAM" id="MobiDB-lite"/>
    </source>
</evidence>
<feature type="region of interest" description="Disordered" evidence="7">
    <location>
        <begin position="1"/>
        <end position="21"/>
    </location>
</feature>
<feature type="domain" description="G-protein coupled receptors family 1 profile" evidence="9">
    <location>
        <begin position="49"/>
        <end position="342"/>
    </location>
</feature>
<comment type="caution">
    <text evidence="10">The sequence shown here is derived from an EMBL/GenBank/DDBJ whole genome shotgun (WGS) entry which is preliminary data.</text>
</comment>
<evidence type="ECO:0000313" key="11">
    <source>
        <dbReference type="Proteomes" id="UP000186922"/>
    </source>
</evidence>
<dbReference type="EMBL" id="BDGG01000003">
    <property type="protein sequence ID" value="GAU96181.1"/>
    <property type="molecule type" value="Genomic_DNA"/>
</dbReference>
<proteinExistence type="predicted"/>
<feature type="transmembrane region" description="Helical" evidence="8">
    <location>
        <begin position="322"/>
        <end position="345"/>
    </location>
</feature>
<keyword evidence="2" id="KW-1003">Cell membrane</keyword>
<dbReference type="PRINTS" id="PR00237">
    <property type="entry name" value="GPCRRHODOPSN"/>
</dbReference>
<evidence type="ECO:0000256" key="5">
    <source>
        <dbReference type="ARBA" id="ARBA00023136"/>
    </source>
</evidence>
<feature type="transmembrane region" description="Helical" evidence="8">
    <location>
        <begin position="282"/>
        <end position="302"/>
    </location>
</feature>
<keyword evidence="3 8" id="KW-0812">Transmembrane</keyword>
<feature type="transmembrane region" description="Helical" evidence="8">
    <location>
        <begin position="70"/>
        <end position="87"/>
    </location>
</feature>
<evidence type="ECO:0000256" key="4">
    <source>
        <dbReference type="ARBA" id="ARBA00022989"/>
    </source>
</evidence>
<sequence length="365" mass="41808">MGLWGNITDEGSTPTENNNVTNPRYAEMPTKVIRKVTVMGIFMFFAVVGNSAVLITLFKARAWRRPVSSFIVSLAISDLSIAVLSMTTEVFWDLPGGWLLGNAGCKLLTYIQCILFASTAFIHMSISIDRFEAICKPVIFSQRYLRNRKMIGMSWLMAFVISVPQLFVFLEVESADSDRNRVVHLCRSDGYTAEWQRKIYVTWNAGLFFLLPLVCITFCYSKIACAVWTYDKPVIKDCQFKYPPLFLNSTTEKSSAQKRSSSRQKNFPTGQRPTFSKAKLQTIQVTVCILFSYTFCWIPYFTVALLNVWSDYIYKKEIEASFIGTMGQCLCWFSSCLNPIIYSCFKFSDRCHQLKLSSRRPRAPR</sequence>
<dbReference type="GO" id="GO:0005886">
    <property type="term" value="C:plasma membrane"/>
    <property type="evidence" value="ECO:0007669"/>
    <property type="project" value="UniProtKB-SubCell"/>
</dbReference>
<feature type="transmembrane region" description="Helical" evidence="8">
    <location>
        <begin position="36"/>
        <end position="58"/>
    </location>
</feature>
<evidence type="ECO:0000256" key="1">
    <source>
        <dbReference type="ARBA" id="ARBA00004651"/>
    </source>
</evidence>
<comment type="subcellular location">
    <subcellularLocation>
        <location evidence="1">Cell membrane</location>
        <topology evidence="1">Multi-pass membrane protein</topology>
    </subcellularLocation>
</comment>
<name>A0A1D1V379_RAMVA</name>
<keyword evidence="4 8" id="KW-1133">Transmembrane helix</keyword>
<dbReference type="PROSITE" id="PS50262">
    <property type="entry name" value="G_PROTEIN_RECEP_F1_2"/>
    <property type="match status" value="1"/>
</dbReference>
<dbReference type="PANTHER" id="PTHR24241:SF117">
    <property type="entry name" value="G-PROTEIN COUPLED RECEPTORS FAMILY 1 PROFILE DOMAIN-CONTAINING PROTEIN"/>
    <property type="match status" value="1"/>
</dbReference>
<dbReference type="OrthoDB" id="5987909at2759"/>
<keyword evidence="11" id="KW-1185">Reference proteome</keyword>
<protein>
    <recommendedName>
        <fullName evidence="9">G-protein coupled receptors family 1 profile domain-containing protein</fullName>
    </recommendedName>
</protein>
<feature type="transmembrane region" description="Helical" evidence="8">
    <location>
        <begin position="107"/>
        <end position="129"/>
    </location>
</feature>
<reference evidence="10 11" key="1">
    <citation type="journal article" date="2016" name="Nat. Commun.">
        <title>Extremotolerant tardigrade genome and improved radiotolerance of human cultured cells by tardigrade-unique protein.</title>
        <authorList>
            <person name="Hashimoto T."/>
            <person name="Horikawa D.D."/>
            <person name="Saito Y."/>
            <person name="Kuwahara H."/>
            <person name="Kozuka-Hata H."/>
            <person name="Shin-I T."/>
            <person name="Minakuchi Y."/>
            <person name="Ohishi K."/>
            <person name="Motoyama A."/>
            <person name="Aizu T."/>
            <person name="Enomoto A."/>
            <person name="Kondo K."/>
            <person name="Tanaka S."/>
            <person name="Hara Y."/>
            <person name="Koshikawa S."/>
            <person name="Sagara H."/>
            <person name="Miura T."/>
            <person name="Yokobori S."/>
            <person name="Miyagawa K."/>
            <person name="Suzuki Y."/>
            <person name="Kubo T."/>
            <person name="Oyama M."/>
            <person name="Kohara Y."/>
            <person name="Fujiyama A."/>
            <person name="Arakawa K."/>
            <person name="Katayama T."/>
            <person name="Toyoda A."/>
            <person name="Kunieda T."/>
        </authorList>
    </citation>
    <scope>NUCLEOTIDE SEQUENCE [LARGE SCALE GENOMIC DNA]</scope>
    <source>
        <strain evidence="10 11">YOKOZUNA-1</strain>
    </source>
</reference>
<gene>
    <name evidence="10" type="primary">RvY_07666</name>
    <name evidence="10" type="synonym">RvY_07666.1</name>
    <name evidence="10" type="ORF">RvY_07666-1</name>
</gene>
<accession>A0A1D1V379</accession>
<dbReference type="InterPro" id="IPR000276">
    <property type="entry name" value="GPCR_Rhodpsn"/>
</dbReference>
<dbReference type="GO" id="GO:0032870">
    <property type="term" value="P:cellular response to hormone stimulus"/>
    <property type="evidence" value="ECO:0007669"/>
    <property type="project" value="TreeGrafter"/>
</dbReference>
<evidence type="ECO:0000256" key="8">
    <source>
        <dbReference type="SAM" id="Phobius"/>
    </source>
</evidence>
<dbReference type="GO" id="GO:0004930">
    <property type="term" value="F:G protein-coupled receptor activity"/>
    <property type="evidence" value="ECO:0007669"/>
    <property type="project" value="InterPro"/>
</dbReference>
<keyword evidence="5 8" id="KW-0472">Membrane</keyword>
<evidence type="ECO:0000256" key="2">
    <source>
        <dbReference type="ARBA" id="ARBA00022475"/>
    </source>
</evidence>
<feature type="compositionally biased region" description="Polar residues" evidence="7">
    <location>
        <begin position="9"/>
        <end position="21"/>
    </location>
</feature>
<dbReference type="InterPro" id="IPR017452">
    <property type="entry name" value="GPCR_Rhodpsn_7TM"/>
</dbReference>
<dbReference type="AlphaFoldDB" id="A0A1D1V379"/>
<dbReference type="PANTHER" id="PTHR24241">
    <property type="entry name" value="NEUROPEPTIDE RECEPTOR-RELATED G-PROTEIN COUPLED RECEPTOR"/>
    <property type="match status" value="1"/>
</dbReference>
<organism evidence="10 11">
    <name type="scientific">Ramazzottius varieornatus</name>
    <name type="common">Water bear</name>
    <name type="synonym">Tardigrade</name>
    <dbReference type="NCBI Taxonomy" id="947166"/>
    <lineage>
        <taxon>Eukaryota</taxon>
        <taxon>Metazoa</taxon>
        <taxon>Ecdysozoa</taxon>
        <taxon>Tardigrada</taxon>
        <taxon>Eutardigrada</taxon>
        <taxon>Parachela</taxon>
        <taxon>Hypsibioidea</taxon>
        <taxon>Ramazzottiidae</taxon>
        <taxon>Ramazzottius</taxon>
    </lineage>
</organism>
<dbReference type="Proteomes" id="UP000186922">
    <property type="component" value="Unassembled WGS sequence"/>
</dbReference>
<dbReference type="GO" id="GO:0042277">
    <property type="term" value="F:peptide binding"/>
    <property type="evidence" value="ECO:0007669"/>
    <property type="project" value="TreeGrafter"/>
</dbReference>
<keyword evidence="6" id="KW-0675">Receptor</keyword>
<dbReference type="Pfam" id="PF00001">
    <property type="entry name" value="7tm_1"/>
    <property type="match status" value="1"/>
</dbReference>
<evidence type="ECO:0000313" key="10">
    <source>
        <dbReference type="EMBL" id="GAU96181.1"/>
    </source>
</evidence>
<evidence type="ECO:0000256" key="3">
    <source>
        <dbReference type="ARBA" id="ARBA00022692"/>
    </source>
</evidence>
<feature type="region of interest" description="Disordered" evidence="7">
    <location>
        <begin position="253"/>
        <end position="273"/>
    </location>
</feature>
<dbReference type="Gene3D" id="1.20.1070.10">
    <property type="entry name" value="Rhodopsin 7-helix transmembrane proteins"/>
    <property type="match status" value="1"/>
</dbReference>
<feature type="transmembrane region" description="Helical" evidence="8">
    <location>
        <begin position="200"/>
        <end position="220"/>
    </location>
</feature>
<dbReference type="SUPFAM" id="SSF81321">
    <property type="entry name" value="Family A G protein-coupled receptor-like"/>
    <property type="match status" value="1"/>
</dbReference>
<feature type="transmembrane region" description="Helical" evidence="8">
    <location>
        <begin position="150"/>
        <end position="170"/>
    </location>
</feature>
<feature type="compositionally biased region" description="Low complexity" evidence="7">
    <location>
        <begin position="253"/>
        <end position="265"/>
    </location>
</feature>
<evidence type="ECO:0000259" key="9">
    <source>
        <dbReference type="PROSITE" id="PS50262"/>
    </source>
</evidence>
<dbReference type="STRING" id="947166.A0A1D1V379"/>
<evidence type="ECO:0000256" key="6">
    <source>
        <dbReference type="ARBA" id="ARBA00023170"/>
    </source>
</evidence>